<dbReference type="SUPFAM" id="SSF52540">
    <property type="entry name" value="P-loop containing nucleoside triphosphate hydrolases"/>
    <property type="match status" value="1"/>
</dbReference>
<dbReference type="InterPro" id="IPR009000">
    <property type="entry name" value="Transl_B-barrel_sf"/>
</dbReference>
<evidence type="ECO:0000259" key="3">
    <source>
        <dbReference type="PROSITE" id="PS51722"/>
    </source>
</evidence>
<dbReference type="Pfam" id="PF00009">
    <property type="entry name" value="GTP_EFTU"/>
    <property type="match status" value="1"/>
</dbReference>
<dbReference type="Pfam" id="PF03764">
    <property type="entry name" value="EFG_IV"/>
    <property type="match status" value="1"/>
</dbReference>
<dbReference type="InterPro" id="IPR000640">
    <property type="entry name" value="EFG_V-like"/>
</dbReference>
<feature type="domain" description="Tr-type G" evidence="3">
    <location>
        <begin position="7"/>
        <end position="283"/>
    </location>
</feature>
<dbReference type="InterPro" id="IPR053905">
    <property type="entry name" value="EF-G-like_DII"/>
</dbReference>
<evidence type="ECO:0000313" key="5">
    <source>
        <dbReference type="Proteomes" id="UP000823883"/>
    </source>
</evidence>
<organism evidence="4 5">
    <name type="scientific">Candidatus Lachnoclostridium pullistercoris</name>
    <dbReference type="NCBI Taxonomy" id="2838632"/>
    <lineage>
        <taxon>Bacteria</taxon>
        <taxon>Bacillati</taxon>
        <taxon>Bacillota</taxon>
        <taxon>Clostridia</taxon>
        <taxon>Lachnospirales</taxon>
        <taxon>Lachnospiraceae</taxon>
    </lineage>
</organism>
<dbReference type="Gene3D" id="3.30.70.870">
    <property type="entry name" value="Elongation Factor G (Translational Gtpase), domain 3"/>
    <property type="match status" value="1"/>
</dbReference>
<dbReference type="GO" id="GO:0005525">
    <property type="term" value="F:GTP binding"/>
    <property type="evidence" value="ECO:0007669"/>
    <property type="project" value="UniProtKB-KW"/>
</dbReference>
<dbReference type="Gene3D" id="3.30.230.10">
    <property type="match status" value="1"/>
</dbReference>
<dbReference type="Pfam" id="PF14492">
    <property type="entry name" value="EFG_III"/>
    <property type="match status" value="1"/>
</dbReference>
<evidence type="ECO:0000256" key="1">
    <source>
        <dbReference type="ARBA" id="ARBA00022741"/>
    </source>
</evidence>
<dbReference type="InterPro" id="IPR047872">
    <property type="entry name" value="EFG_IV"/>
</dbReference>
<keyword evidence="4" id="KW-0648">Protein biosynthesis</keyword>
<protein>
    <submittedName>
        <fullName evidence="4">Elongation factor G</fullName>
    </submittedName>
</protein>
<dbReference type="SUPFAM" id="SSF54211">
    <property type="entry name" value="Ribosomal protein S5 domain 2-like"/>
    <property type="match status" value="1"/>
</dbReference>
<name>A0A9D2T5G2_9FIRM</name>
<reference evidence="4" key="1">
    <citation type="journal article" date="2021" name="PeerJ">
        <title>Extensive microbial diversity within the chicken gut microbiome revealed by metagenomics and culture.</title>
        <authorList>
            <person name="Gilroy R."/>
            <person name="Ravi A."/>
            <person name="Getino M."/>
            <person name="Pursley I."/>
            <person name="Horton D.L."/>
            <person name="Alikhan N.F."/>
            <person name="Baker D."/>
            <person name="Gharbi K."/>
            <person name="Hall N."/>
            <person name="Watson M."/>
            <person name="Adriaenssens E.M."/>
            <person name="Foster-Nyarko E."/>
            <person name="Jarju S."/>
            <person name="Secka A."/>
            <person name="Antonio M."/>
            <person name="Oren A."/>
            <person name="Chaudhuri R.R."/>
            <person name="La Ragione R."/>
            <person name="Hildebrand F."/>
            <person name="Pallen M.J."/>
        </authorList>
    </citation>
    <scope>NUCLEOTIDE SEQUENCE</scope>
    <source>
        <strain evidence="4">CHK183-5548</strain>
    </source>
</reference>
<dbReference type="Pfam" id="PF00679">
    <property type="entry name" value="EFG_C"/>
    <property type="match status" value="1"/>
</dbReference>
<dbReference type="CDD" id="cd01434">
    <property type="entry name" value="EFG_mtEFG1_IV"/>
    <property type="match status" value="1"/>
</dbReference>
<dbReference type="SUPFAM" id="SSF54980">
    <property type="entry name" value="EF-G C-terminal domain-like"/>
    <property type="match status" value="2"/>
</dbReference>
<dbReference type="CDD" id="cd04170">
    <property type="entry name" value="EF-G_bact"/>
    <property type="match status" value="1"/>
</dbReference>
<dbReference type="InterPro" id="IPR041095">
    <property type="entry name" value="EFG_II"/>
</dbReference>
<dbReference type="Proteomes" id="UP000823883">
    <property type="component" value="Unassembled WGS sequence"/>
</dbReference>
<dbReference type="PANTHER" id="PTHR43261:SF6">
    <property type="entry name" value="ELONGATION FACTOR G-LIKE PROTEIN"/>
    <property type="match status" value="1"/>
</dbReference>
<reference evidence="4" key="2">
    <citation type="submission" date="2021-04" db="EMBL/GenBank/DDBJ databases">
        <authorList>
            <person name="Gilroy R."/>
        </authorList>
    </citation>
    <scope>NUCLEOTIDE SEQUENCE</scope>
    <source>
        <strain evidence="4">CHK183-5548</strain>
    </source>
</reference>
<gene>
    <name evidence="4" type="ORF">IAA04_06870</name>
</gene>
<keyword evidence="1" id="KW-0547">Nucleotide-binding</keyword>
<dbReference type="GO" id="GO:0003924">
    <property type="term" value="F:GTPase activity"/>
    <property type="evidence" value="ECO:0007669"/>
    <property type="project" value="InterPro"/>
</dbReference>
<dbReference type="InterPro" id="IPR000795">
    <property type="entry name" value="T_Tr_GTP-bd_dom"/>
</dbReference>
<dbReference type="InterPro" id="IPR005225">
    <property type="entry name" value="Small_GTP-bd"/>
</dbReference>
<accession>A0A9D2T5G2</accession>
<dbReference type="InterPro" id="IPR005517">
    <property type="entry name" value="Transl_elong_EFG/EF2_IV"/>
</dbReference>
<comment type="caution">
    <text evidence="4">The sequence shown here is derived from an EMBL/GenBank/DDBJ whole genome shotgun (WGS) entry which is preliminary data.</text>
</comment>
<dbReference type="InterPro" id="IPR035647">
    <property type="entry name" value="EFG_III/V"/>
</dbReference>
<dbReference type="AlphaFoldDB" id="A0A9D2T5G2"/>
<dbReference type="SUPFAM" id="SSF50447">
    <property type="entry name" value="Translation proteins"/>
    <property type="match status" value="1"/>
</dbReference>
<dbReference type="FunFam" id="3.30.230.10:FF:000003">
    <property type="entry name" value="Elongation factor G"/>
    <property type="match status" value="1"/>
</dbReference>
<dbReference type="Gene3D" id="3.40.50.300">
    <property type="entry name" value="P-loop containing nucleotide triphosphate hydrolases"/>
    <property type="match status" value="1"/>
</dbReference>
<dbReference type="PRINTS" id="PR00315">
    <property type="entry name" value="ELONGATNFCT"/>
</dbReference>
<dbReference type="GO" id="GO:0032790">
    <property type="term" value="P:ribosome disassembly"/>
    <property type="evidence" value="ECO:0007669"/>
    <property type="project" value="TreeGrafter"/>
</dbReference>
<keyword evidence="4" id="KW-0251">Elongation factor</keyword>
<dbReference type="PROSITE" id="PS51722">
    <property type="entry name" value="G_TR_2"/>
    <property type="match status" value="1"/>
</dbReference>
<dbReference type="InterPro" id="IPR035649">
    <property type="entry name" value="EFG_V"/>
</dbReference>
<dbReference type="Gene3D" id="3.30.70.240">
    <property type="match status" value="1"/>
</dbReference>
<dbReference type="SMART" id="SM00838">
    <property type="entry name" value="EFG_C"/>
    <property type="match status" value="1"/>
</dbReference>
<evidence type="ECO:0000313" key="4">
    <source>
        <dbReference type="EMBL" id="HJC47758.1"/>
    </source>
</evidence>
<dbReference type="SMART" id="SM00889">
    <property type="entry name" value="EFG_IV"/>
    <property type="match status" value="1"/>
</dbReference>
<dbReference type="InterPro" id="IPR020568">
    <property type="entry name" value="Ribosomal_Su5_D2-typ_SF"/>
</dbReference>
<dbReference type="FunFam" id="3.30.70.240:FF:000001">
    <property type="entry name" value="Elongation factor G"/>
    <property type="match status" value="1"/>
</dbReference>
<dbReference type="CDD" id="cd03713">
    <property type="entry name" value="EFG_mtEFG_C"/>
    <property type="match status" value="1"/>
</dbReference>
<sequence length="700" mass="77896">MNVYGTQQIRNVVLLGHGGAGKTTVAEAMALICGVTKRMGKIVDGNTISDYDKEEIKRQFSISTSMIPLEYESENGMMKVNVLDTPGYFDFVGEVEEAMSVADAAVIVINCKAGIQVGTEKAWELCEKYRLPRIIFVTNMDDDQASYREVVLKLEKQFGRKIAPFQLPIRENEKFVGFVNVVKMGGRRFTGVGTYEECPIPDYVQKNLSIARDALIEAVAETSEEYMERYFSGEDFTEQEISDALREHVIDGSIVPVMMGSGLNCQGVRILLRSICRYFPSPDKYECVGVDISTGERFTAKYNDDVSLSARVFKTIVDPFIGKYSLMKICTGTLRPDSSIYNVNKETEEKVAKLYVLRGKEAIEVPELKAGDIGAVAKLAVTQTGDTIAVRSAPILYHKPQISTPYTYMRYQTVNKGDDDKVSSALSKLMEEDLTLKAVNDKENRQLLLYGIGDQQLEVVVSKLQSRYKVSIELSKPKFAFRETLRKKVEVQGKYKKQSGGHGQYGDVKMEFEPSGDLNTPYIFEERVFGGAVPKNYFPAVEKGIQECVQKGPLAGYPVVGLKATLVDGSYHPVDSSELAFKMAATMAFKKGFMDANPVLLEPIASLKVTVPDKFTGDVMGDLNRRRGRVLGMNSNHHGKQTIEADIPMSELYGYNTDLRSMTGGIGEYEYEFSRYEQAPGDVQKKEVEARAAQMESGEA</sequence>
<evidence type="ECO:0000256" key="2">
    <source>
        <dbReference type="ARBA" id="ARBA00023134"/>
    </source>
</evidence>
<proteinExistence type="predicted"/>
<dbReference type="NCBIfam" id="NF009381">
    <property type="entry name" value="PRK12740.1-5"/>
    <property type="match status" value="1"/>
</dbReference>
<dbReference type="EMBL" id="DWWL01000044">
    <property type="protein sequence ID" value="HJC47758.1"/>
    <property type="molecule type" value="Genomic_DNA"/>
</dbReference>
<dbReference type="InterPro" id="IPR014721">
    <property type="entry name" value="Ribsml_uS5_D2-typ_fold_subgr"/>
</dbReference>
<dbReference type="InterPro" id="IPR027417">
    <property type="entry name" value="P-loop_NTPase"/>
</dbReference>
<dbReference type="PANTHER" id="PTHR43261">
    <property type="entry name" value="TRANSLATION ELONGATION FACTOR G-RELATED"/>
    <property type="match status" value="1"/>
</dbReference>
<dbReference type="CDD" id="cd04088">
    <property type="entry name" value="EFG_mtEFG_II"/>
    <property type="match status" value="1"/>
</dbReference>
<dbReference type="Gene3D" id="2.40.30.10">
    <property type="entry name" value="Translation factors"/>
    <property type="match status" value="1"/>
</dbReference>
<dbReference type="NCBIfam" id="TIGR00231">
    <property type="entry name" value="small_GTP"/>
    <property type="match status" value="1"/>
</dbReference>
<dbReference type="Pfam" id="PF22042">
    <property type="entry name" value="EF-G_D2"/>
    <property type="match status" value="1"/>
</dbReference>
<keyword evidence="2" id="KW-0342">GTP-binding</keyword>
<dbReference type="GO" id="GO:0003746">
    <property type="term" value="F:translation elongation factor activity"/>
    <property type="evidence" value="ECO:0007669"/>
    <property type="project" value="UniProtKB-KW"/>
</dbReference>